<keyword evidence="2" id="KW-1185">Reference proteome</keyword>
<protein>
    <recommendedName>
        <fullName evidence="3">Fibronectin type III domain-containing protein</fullName>
    </recommendedName>
</protein>
<dbReference type="AlphaFoldDB" id="A0AAE0VL37"/>
<reference evidence="1" key="1">
    <citation type="journal article" date="2021" name="Genome Biol. Evol.">
        <title>A High-Quality Reference Genome for a Parasitic Bivalve with Doubly Uniparental Inheritance (Bivalvia: Unionida).</title>
        <authorList>
            <person name="Smith C.H."/>
        </authorList>
    </citation>
    <scope>NUCLEOTIDE SEQUENCE</scope>
    <source>
        <strain evidence="1">CHS0354</strain>
    </source>
</reference>
<evidence type="ECO:0000313" key="1">
    <source>
        <dbReference type="EMBL" id="KAK3582268.1"/>
    </source>
</evidence>
<organism evidence="1 2">
    <name type="scientific">Potamilus streckersoni</name>
    <dbReference type="NCBI Taxonomy" id="2493646"/>
    <lineage>
        <taxon>Eukaryota</taxon>
        <taxon>Metazoa</taxon>
        <taxon>Spiralia</taxon>
        <taxon>Lophotrochozoa</taxon>
        <taxon>Mollusca</taxon>
        <taxon>Bivalvia</taxon>
        <taxon>Autobranchia</taxon>
        <taxon>Heteroconchia</taxon>
        <taxon>Palaeoheterodonta</taxon>
        <taxon>Unionida</taxon>
        <taxon>Unionoidea</taxon>
        <taxon>Unionidae</taxon>
        <taxon>Ambleminae</taxon>
        <taxon>Lampsilini</taxon>
        <taxon>Potamilus</taxon>
    </lineage>
</organism>
<proteinExistence type="predicted"/>
<evidence type="ECO:0008006" key="3">
    <source>
        <dbReference type="Google" id="ProtNLM"/>
    </source>
</evidence>
<dbReference type="EMBL" id="JAEAOA010001427">
    <property type="protein sequence ID" value="KAK3582268.1"/>
    <property type="molecule type" value="Genomic_DNA"/>
</dbReference>
<accession>A0AAE0VL37</accession>
<name>A0AAE0VL37_9BIVA</name>
<comment type="caution">
    <text evidence="1">The sequence shown here is derived from an EMBL/GenBank/DDBJ whole genome shotgun (WGS) entry which is preliminary data.</text>
</comment>
<sequence length="209" mass="22598">MAKRKVNASFAHTKQDDLAPVASYIVDTMGKNADVFSAPTPSLAEVKKLIDAYSVVLGKTEYAGQTGDIHAARRTLEMALKQLGDYVNHIADGDEAILEKSGFPLSKVPRPHGDIPAPTEAGVTAHPGGGFDIWAGLVDSGYYGVLFAFTEVSNPDNNPYNWTMRYSSVPQTIISSGFIRGKEYRFAVAFVGSSDTLNWFKLGETLFAS</sequence>
<reference evidence="1" key="2">
    <citation type="journal article" date="2021" name="Genome Biol. Evol.">
        <title>Developing a high-quality reference genome for a parasitic bivalve with doubly uniparental inheritance (Bivalvia: Unionida).</title>
        <authorList>
            <person name="Smith C.H."/>
        </authorList>
    </citation>
    <scope>NUCLEOTIDE SEQUENCE</scope>
    <source>
        <strain evidence="1">CHS0354</strain>
        <tissue evidence="1">Mantle</tissue>
    </source>
</reference>
<gene>
    <name evidence="1" type="ORF">CHS0354_023807</name>
</gene>
<reference evidence="1" key="3">
    <citation type="submission" date="2023-05" db="EMBL/GenBank/DDBJ databases">
        <authorList>
            <person name="Smith C.H."/>
        </authorList>
    </citation>
    <scope>NUCLEOTIDE SEQUENCE</scope>
    <source>
        <strain evidence="1">CHS0354</strain>
        <tissue evidence="1">Mantle</tissue>
    </source>
</reference>
<evidence type="ECO:0000313" key="2">
    <source>
        <dbReference type="Proteomes" id="UP001195483"/>
    </source>
</evidence>
<dbReference type="Proteomes" id="UP001195483">
    <property type="component" value="Unassembled WGS sequence"/>
</dbReference>